<comment type="caution">
    <text evidence="1">The sequence shown here is derived from an EMBL/GenBank/DDBJ whole genome shotgun (WGS) entry which is preliminary data.</text>
</comment>
<dbReference type="AlphaFoldDB" id="A0A9P6D5B0"/>
<gene>
    <name evidence="1" type="ORF">BDN71DRAFT_1510153</name>
</gene>
<evidence type="ECO:0000313" key="1">
    <source>
        <dbReference type="EMBL" id="KAF9491677.1"/>
    </source>
</evidence>
<sequence>MPVRTPHGPRPSLCFAQCSCPAPAPTSPLPTFQSAGGVRALSGVQRLSDDAQEDKRKTGFENRVLPAALSSFRSFHEYMDSFTIYGSNTVHKENLDCLRARNLTVVRSRQLRARRRAHISIYPGNEEAAGSSGSGLRLVDAGVDTAVLTLKLKGSEQHSSPTMESPFDRPSTLRTVRMAAVALPLPSSRVISQLLLESDPSRLPAPNVAVYAFLWHPWTSSPRLYLRILNYNMPPHI</sequence>
<dbReference type="Proteomes" id="UP000807025">
    <property type="component" value="Unassembled WGS sequence"/>
</dbReference>
<dbReference type="EMBL" id="MU154614">
    <property type="protein sequence ID" value="KAF9491677.1"/>
    <property type="molecule type" value="Genomic_DNA"/>
</dbReference>
<reference evidence="1" key="1">
    <citation type="submission" date="2020-11" db="EMBL/GenBank/DDBJ databases">
        <authorList>
            <consortium name="DOE Joint Genome Institute"/>
            <person name="Ahrendt S."/>
            <person name="Riley R."/>
            <person name="Andreopoulos W."/>
            <person name="Labutti K."/>
            <person name="Pangilinan J."/>
            <person name="Ruiz-Duenas F.J."/>
            <person name="Barrasa J.M."/>
            <person name="Sanchez-Garcia M."/>
            <person name="Camarero S."/>
            <person name="Miyauchi S."/>
            <person name="Serrano A."/>
            <person name="Linde D."/>
            <person name="Babiker R."/>
            <person name="Drula E."/>
            <person name="Ayuso-Fernandez I."/>
            <person name="Pacheco R."/>
            <person name="Padilla G."/>
            <person name="Ferreira P."/>
            <person name="Barriuso J."/>
            <person name="Kellner H."/>
            <person name="Castanera R."/>
            <person name="Alfaro M."/>
            <person name="Ramirez L."/>
            <person name="Pisabarro A.G."/>
            <person name="Kuo A."/>
            <person name="Tritt A."/>
            <person name="Lipzen A."/>
            <person name="He G."/>
            <person name="Yan M."/>
            <person name="Ng V."/>
            <person name="Cullen D."/>
            <person name="Martin F."/>
            <person name="Rosso M.-N."/>
            <person name="Henrissat B."/>
            <person name="Hibbett D."/>
            <person name="Martinez A.T."/>
            <person name="Grigoriev I.V."/>
        </authorList>
    </citation>
    <scope>NUCLEOTIDE SEQUENCE</scope>
    <source>
        <strain evidence="1">ATCC 90797</strain>
    </source>
</reference>
<name>A0A9P6D5B0_PLEER</name>
<protein>
    <submittedName>
        <fullName evidence="1">Uncharacterized protein</fullName>
    </submittedName>
</protein>
<evidence type="ECO:0000313" key="2">
    <source>
        <dbReference type="Proteomes" id="UP000807025"/>
    </source>
</evidence>
<keyword evidence="2" id="KW-1185">Reference proteome</keyword>
<proteinExistence type="predicted"/>
<accession>A0A9P6D5B0</accession>
<organism evidence="1 2">
    <name type="scientific">Pleurotus eryngii</name>
    <name type="common">Boletus of the steppes</name>
    <dbReference type="NCBI Taxonomy" id="5323"/>
    <lineage>
        <taxon>Eukaryota</taxon>
        <taxon>Fungi</taxon>
        <taxon>Dikarya</taxon>
        <taxon>Basidiomycota</taxon>
        <taxon>Agaricomycotina</taxon>
        <taxon>Agaricomycetes</taxon>
        <taxon>Agaricomycetidae</taxon>
        <taxon>Agaricales</taxon>
        <taxon>Pleurotineae</taxon>
        <taxon>Pleurotaceae</taxon>
        <taxon>Pleurotus</taxon>
    </lineage>
</organism>